<accession>A0ABP8HN89</accession>
<keyword evidence="2" id="KW-0732">Signal</keyword>
<feature type="chain" id="PRO_5046966649" description="GH16 domain-containing protein" evidence="2">
    <location>
        <begin position="27"/>
        <end position="288"/>
    </location>
</feature>
<feature type="signal peptide" evidence="2">
    <location>
        <begin position="1"/>
        <end position="26"/>
    </location>
</feature>
<dbReference type="EMBL" id="BAABFT010000033">
    <property type="protein sequence ID" value="GAA4341741.1"/>
    <property type="molecule type" value="Genomic_DNA"/>
</dbReference>
<evidence type="ECO:0000256" key="2">
    <source>
        <dbReference type="SAM" id="SignalP"/>
    </source>
</evidence>
<dbReference type="PANTHER" id="PTHR10963">
    <property type="entry name" value="GLYCOSYL HYDROLASE-RELATED"/>
    <property type="match status" value="1"/>
</dbReference>
<dbReference type="PANTHER" id="PTHR10963:SF55">
    <property type="entry name" value="GLYCOSIDE HYDROLASE FAMILY 16 PROTEIN"/>
    <property type="match status" value="1"/>
</dbReference>
<comment type="similarity">
    <text evidence="1">Belongs to the glycosyl hydrolase 16 family.</text>
</comment>
<dbReference type="RefSeq" id="WP_345214385.1">
    <property type="nucleotide sequence ID" value="NZ_BAABFT010000033.1"/>
</dbReference>
<dbReference type="InterPro" id="IPR013320">
    <property type="entry name" value="ConA-like_dom_sf"/>
</dbReference>
<feature type="domain" description="GH16" evidence="3">
    <location>
        <begin position="27"/>
        <end position="288"/>
    </location>
</feature>
<gene>
    <name evidence="4" type="ORF">GCM10023149_54230</name>
</gene>
<organism evidence="4 5">
    <name type="scientific">Mucilaginibacter gynuensis</name>
    <dbReference type="NCBI Taxonomy" id="1302236"/>
    <lineage>
        <taxon>Bacteria</taxon>
        <taxon>Pseudomonadati</taxon>
        <taxon>Bacteroidota</taxon>
        <taxon>Sphingobacteriia</taxon>
        <taxon>Sphingobacteriales</taxon>
        <taxon>Sphingobacteriaceae</taxon>
        <taxon>Mucilaginibacter</taxon>
    </lineage>
</organism>
<dbReference type="InterPro" id="IPR000757">
    <property type="entry name" value="Beta-glucanase-like"/>
</dbReference>
<evidence type="ECO:0000313" key="5">
    <source>
        <dbReference type="Proteomes" id="UP001500582"/>
    </source>
</evidence>
<dbReference type="CDD" id="cd08023">
    <property type="entry name" value="GH16_laminarinase_like"/>
    <property type="match status" value="1"/>
</dbReference>
<evidence type="ECO:0000313" key="4">
    <source>
        <dbReference type="EMBL" id="GAA4341741.1"/>
    </source>
</evidence>
<dbReference type="SUPFAM" id="SSF49899">
    <property type="entry name" value="Concanavalin A-like lectins/glucanases"/>
    <property type="match status" value="1"/>
</dbReference>
<comment type="caution">
    <text evidence="4">The sequence shown here is derived from an EMBL/GenBank/DDBJ whole genome shotgun (WGS) entry which is preliminary data.</text>
</comment>
<dbReference type="Gene3D" id="2.60.120.200">
    <property type="match status" value="1"/>
</dbReference>
<dbReference type="Proteomes" id="UP001500582">
    <property type="component" value="Unassembled WGS sequence"/>
</dbReference>
<reference evidence="5" key="1">
    <citation type="journal article" date="2019" name="Int. J. Syst. Evol. Microbiol.">
        <title>The Global Catalogue of Microorganisms (GCM) 10K type strain sequencing project: providing services to taxonomists for standard genome sequencing and annotation.</title>
        <authorList>
            <consortium name="The Broad Institute Genomics Platform"/>
            <consortium name="The Broad Institute Genome Sequencing Center for Infectious Disease"/>
            <person name="Wu L."/>
            <person name="Ma J."/>
        </authorList>
    </citation>
    <scope>NUCLEOTIDE SEQUENCE [LARGE SCALE GENOMIC DNA]</scope>
    <source>
        <strain evidence="5">JCM 17705</strain>
    </source>
</reference>
<sequence>MKPKKYKYGCAIAVLSIFALSQTGTAQKVATAINPKDNVVFFDDFNGKNLDRTKWNAEVTGMHVNNELQAYVDSSATIYVENGNLVLRPIASPNFKTNDGQTFNFISGRINTKNKFDFTYGTAEARIKVTDGAGLWPAWWMLGNGAWPECGEIDIMEYVGEKDWASAAVHGPGYSGETPFVNRQYFPANNDATQWHTYAVDWTPDELLFKYDGILMFRVNRKMAEHYGKWAFDNKKYLILNYALGGAYPIKLNGNKAPYFGLPDTSVEMVKNKQAKMWVDWVKVTQRK</sequence>
<keyword evidence="5" id="KW-1185">Reference proteome</keyword>
<dbReference type="PROSITE" id="PS51762">
    <property type="entry name" value="GH16_2"/>
    <property type="match status" value="1"/>
</dbReference>
<dbReference type="Pfam" id="PF00722">
    <property type="entry name" value="Glyco_hydro_16"/>
    <property type="match status" value="1"/>
</dbReference>
<protein>
    <recommendedName>
        <fullName evidence="3">GH16 domain-containing protein</fullName>
    </recommendedName>
</protein>
<proteinExistence type="inferred from homology"/>
<evidence type="ECO:0000256" key="1">
    <source>
        <dbReference type="ARBA" id="ARBA00006865"/>
    </source>
</evidence>
<evidence type="ECO:0000259" key="3">
    <source>
        <dbReference type="PROSITE" id="PS51762"/>
    </source>
</evidence>
<dbReference type="InterPro" id="IPR050546">
    <property type="entry name" value="Glycosyl_Hydrlase_16"/>
</dbReference>
<name>A0ABP8HN89_9SPHI</name>